<keyword evidence="9" id="KW-0965">Cell junction</keyword>
<evidence type="ECO:0000256" key="5">
    <source>
        <dbReference type="ARBA" id="ARBA00022490"/>
    </source>
</evidence>
<dbReference type="GO" id="GO:0008083">
    <property type="term" value="F:growth factor activity"/>
    <property type="evidence" value="ECO:0007669"/>
    <property type="project" value="UniProtKB-KW"/>
</dbReference>
<dbReference type="GO" id="GO:0005615">
    <property type="term" value="C:extracellular space"/>
    <property type="evidence" value="ECO:0007669"/>
    <property type="project" value="TreeGrafter"/>
</dbReference>
<dbReference type="Pfam" id="PF19035">
    <property type="entry name" value="TSP1_CCN"/>
    <property type="match status" value="1"/>
</dbReference>
<evidence type="ECO:0000256" key="8">
    <source>
        <dbReference type="ARBA" id="ARBA00022868"/>
    </source>
</evidence>
<evidence type="ECO:0000256" key="12">
    <source>
        <dbReference type="ARBA" id="ARBA00023180"/>
    </source>
</evidence>
<dbReference type="SMART" id="SM00214">
    <property type="entry name" value="VWC"/>
    <property type="match status" value="1"/>
</dbReference>
<keyword evidence="7" id="KW-0732">Signal</keyword>
<feature type="domain" description="VWFC" evidence="16">
    <location>
        <begin position="50"/>
        <end position="116"/>
    </location>
</feature>
<evidence type="ECO:0000256" key="13">
    <source>
        <dbReference type="ARBA" id="ARBA00039944"/>
    </source>
</evidence>
<dbReference type="GO" id="GO:0007155">
    <property type="term" value="P:cell adhesion"/>
    <property type="evidence" value="ECO:0007669"/>
    <property type="project" value="TreeGrafter"/>
</dbReference>
<evidence type="ECO:0000256" key="15">
    <source>
        <dbReference type="ARBA" id="ARBA00077787"/>
    </source>
</evidence>
<dbReference type="Gene3D" id="2.20.100.10">
    <property type="entry name" value="Thrombospondin type-1 (TSP1) repeat"/>
    <property type="match status" value="1"/>
</dbReference>
<dbReference type="GO" id="GO:0045597">
    <property type="term" value="P:positive regulation of cell differentiation"/>
    <property type="evidence" value="ECO:0007669"/>
    <property type="project" value="TreeGrafter"/>
</dbReference>
<dbReference type="AlphaFoldDB" id="A0A8C3JN70"/>
<dbReference type="GO" id="GO:0005737">
    <property type="term" value="C:cytoplasm"/>
    <property type="evidence" value="ECO:0007669"/>
    <property type="project" value="UniProtKB-SubCell"/>
</dbReference>
<keyword evidence="11" id="KW-1015">Disulfide bond</keyword>
<evidence type="ECO:0000256" key="10">
    <source>
        <dbReference type="ARBA" id="ARBA00023030"/>
    </source>
</evidence>
<keyword evidence="5" id="KW-0963">Cytoplasm</keyword>
<comment type="subcellular location">
    <subcellularLocation>
        <location evidence="2">Cell junction</location>
        <location evidence="2">Gap junction</location>
    </subcellularLocation>
    <subcellularLocation>
        <location evidence="1">Cytoplasm</location>
    </subcellularLocation>
    <subcellularLocation>
        <location evidence="3">Secreted</location>
    </subcellularLocation>
</comment>
<dbReference type="InterPro" id="IPR036383">
    <property type="entry name" value="TSP1_rpt_sf"/>
</dbReference>
<keyword evidence="18" id="KW-1185">Reference proteome</keyword>
<evidence type="ECO:0000256" key="4">
    <source>
        <dbReference type="ARBA" id="ARBA00008125"/>
    </source>
</evidence>
<sequence>MRCANICCSQGWQSKGESTCGHLPLTRSPSSPAPSAHLLLFPLPTAHEGATCDLLGKIYHNGESFQPTCKLQCICMDGAIGCIPLCSDDLRLPSPECPNPRRVKFRHKCCEEWICEEGSEENRFQTAMAVFREEPAQKPELNNLQENCLVQTTEWSACSKSCGMGISARVTNDNPQCRLEKETRLCMIRPCDFPVEKSKVLGLGRGDTTW</sequence>
<dbReference type="Proteomes" id="UP000694419">
    <property type="component" value="Unplaced"/>
</dbReference>
<evidence type="ECO:0000313" key="18">
    <source>
        <dbReference type="Proteomes" id="UP000694419"/>
    </source>
</evidence>
<evidence type="ECO:0000256" key="6">
    <source>
        <dbReference type="ARBA" id="ARBA00022525"/>
    </source>
</evidence>
<keyword evidence="8" id="KW-0303">Gap junction</keyword>
<protein>
    <recommendedName>
        <fullName evidence="13">CCN family member 3</fullName>
    </recommendedName>
    <alternativeName>
        <fullName evidence="14">Cellular communication network factor 3</fullName>
    </alternativeName>
    <alternativeName>
        <fullName evidence="15">Protein NOV homolog</fullName>
    </alternativeName>
</protein>
<evidence type="ECO:0000256" key="14">
    <source>
        <dbReference type="ARBA" id="ARBA00042352"/>
    </source>
</evidence>
<dbReference type="PROSITE" id="PS50092">
    <property type="entry name" value="TSP1"/>
    <property type="match status" value="1"/>
</dbReference>
<dbReference type="InterPro" id="IPR050941">
    <property type="entry name" value="CCN"/>
</dbReference>
<comment type="similarity">
    <text evidence="4">Belongs to the CCN family.</text>
</comment>
<dbReference type="PROSITE" id="PS50184">
    <property type="entry name" value="VWFC_2"/>
    <property type="match status" value="1"/>
</dbReference>
<evidence type="ECO:0000256" key="7">
    <source>
        <dbReference type="ARBA" id="ARBA00022729"/>
    </source>
</evidence>
<dbReference type="FunFam" id="2.20.100.10:FF:000046">
    <property type="entry name" value="Cellular communication network factor 4"/>
    <property type="match status" value="1"/>
</dbReference>
<dbReference type="SUPFAM" id="SSF82895">
    <property type="entry name" value="TSP-1 type 1 repeat"/>
    <property type="match status" value="1"/>
</dbReference>
<dbReference type="PROSITE" id="PS01208">
    <property type="entry name" value="VWFC_1"/>
    <property type="match status" value="1"/>
</dbReference>
<evidence type="ECO:0000313" key="17">
    <source>
        <dbReference type="Ensembl" id="ENSCPGP00000010539.1"/>
    </source>
</evidence>
<dbReference type="GO" id="GO:0005921">
    <property type="term" value="C:gap junction"/>
    <property type="evidence" value="ECO:0007669"/>
    <property type="project" value="UniProtKB-SubCell"/>
</dbReference>
<dbReference type="InterPro" id="IPR043973">
    <property type="entry name" value="TSP1_CCN"/>
</dbReference>
<dbReference type="InterPro" id="IPR001007">
    <property type="entry name" value="VWF_dom"/>
</dbReference>
<organism evidence="17 18">
    <name type="scientific">Calidris pygmaea</name>
    <name type="common">Spoon-billed sandpiper</name>
    <dbReference type="NCBI Taxonomy" id="425635"/>
    <lineage>
        <taxon>Eukaryota</taxon>
        <taxon>Metazoa</taxon>
        <taxon>Chordata</taxon>
        <taxon>Craniata</taxon>
        <taxon>Vertebrata</taxon>
        <taxon>Euteleostomi</taxon>
        <taxon>Archelosauria</taxon>
        <taxon>Archosauria</taxon>
        <taxon>Dinosauria</taxon>
        <taxon>Saurischia</taxon>
        <taxon>Theropoda</taxon>
        <taxon>Coelurosauria</taxon>
        <taxon>Aves</taxon>
        <taxon>Neognathae</taxon>
        <taxon>Neoaves</taxon>
        <taxon>Charadriiformes</taxon>
        <taxon>Scolopacidae</taxon>
        <taxon>Calidris</taxon>
    </lineage>
</organism>
<keyword evidence="12" id="KW-0325">Glycoprotein</keyword>
<dbReference type="PANTHER" id="PTHR11348">
    <property type="entry name" value="CONNECTIVE TISSUE GROWTH FACTOR-RELATED"/>
    <property type="match status" value="1"/>
</dbReference>
<reference evidence="17" key="1">
    <citation type="submission" date="2025-08" db="UniProtKB">
        <authorList>
            <consortium name="Ensembl"/>
        </authorList>
    </citation>
    <scope>IDENTIFICATION</scope>
</reference>
<keyword evidence="6" id="KW-0964">Secreted</keyword>
<dbReference type="GO" id="GO:0051240">
    <property type="term" value="P:positive regulation of multicellular organismal process"/>
    <property type="evidence" value="ECO:0007669"/>
    <property type="project" value="UniProtKB-ARBA"/>
</dbReference>
<reference evidence="17" key="2">
    <citation type="submission" date="2025-09" db="UniProtKB">
        <authorList>
            <consortium name="Ensembl"/>
        </authorList>
    </citation>
    <scope>IDENTIFICATION</scope>
</reference>
<keyword evidence="10" id="KW-0339">Growth factor</keyword>
<dbReference type="PANTHER" id="PTHR11348:SF37">
    <property type="entry name" value="CONNECTIVE TISSUE GROWTH FACTOR"/>
    <property type="match status" value="1"/>
</dbReference>
<dbReference type="GO" id="GO:0008201">
    <property type="term" value="F:heparin binding"/>
    <property type="evidence" value="ECO:0007669"/>
    <property type="project" value="TreeGrafter"/>
</dbReference>
<dbReference type="Gene3D" id="2.10.70.10">
    <property type="entry name" value="Complement Module, domain 1"/>
    <property type="match status" value="1"/>
</dbReference>
<dbReference type="Pfam" id="PF00093">
    <property type="entry name" value="VWC"/>
    <property type="match status" value="1"/>
</dbReference>
<accession>A0A8C3JN70</accession>
<proteinExistence type="inferred from homology"/>
<dbReference type="Ensembl" id="ENSCPGT00000011569.1">
    <property type="protein sequence ID" value="ENSCPGP00000010539.1"/>
    <property type="gene ID" value="ENSCPGG00000007507.1"/>
</dbReference>
<evidence type="ECO:0000256" key="9">
    <source>
        <dbReference type="ARBA" id="ARBA00022949"/>
    </source>
</evidence>
<dbReference type="SMART" id="SM00209">
    <property type="entry name" value="TSP1"/>
    <property type="match status" value="1"/>
</dbReference>
<name>A0A8C3JN70_9CHAR</name>
<dbReference type="FunFam" id="2.10.70.10:FF:000015">
    <property type="entry name" value="CYR61 isoform 1"/>
    <property type="match status" value="1"/>
</dbReference>
<dbReference type="InterPro" id="IPR000884">
    <property type="entry name" value="TSP1_rpt"/>
</dbReference>
<evidence type="ECO:0000259" key="16">
    <source>
        <dbReference type="PROSITE" id="PS50184"/>
    </source>
</evidence>
<dbReference type="GO" id="GO:0031012">
    <property type="term" value="C:extracellular matrix"/>
    <property type="evidence" value="ECO:0007669"/>
    <property type="project" value="TreeGrafter"/>
</dbReference>
<evidence type="ECO:0000256" key="1">
    <source>
        <dbReference type="ARBA" id="ARBA00004496"/>
    </source>
</evidence>
<evidence type="ECO:0000256" key="11">
    <source>
        <dbReference type="ARBA" id="ARBA00023157"/>
    </source>
</evidence>
<dbReference type="GO" id="GO:0005178">
    <property type="term" value="F:integrin binding"/>
    <property type="evidence" value="ECO:0007669"/>
    <property type="project" value="TreeGrafter"/>
</dbReference>
<evidence type="ECO:0000256" key="2">
    <source>
        <dbReference type="ARBA" id="ARBA00004610"/>
    </source>
</evidence>
<evidence type="ECO:0000256" key="3">
    <source>
        <dbReference type="ARBA" id="ARBA00004613"/>
    </source>
</evidence>